<dbReference type="Proteomes" id="UP000051658">
    <property type="component" value="Unassembled WGS sequence"/>
</dbReference>
<dbReference type="EMBL" id="JQBS01000001">
    <property type="protein sequence ID" value="KRN57908.1"/>
    <property type="molecule type" value="Genomic_DNA"/>
</dbReference>
<dbReference type="Gene3D" id="1.20.120.330">
    <property type="entry name" value="Nucleotidyltransferases domain 2"/>
    <property type="match status" value="1"/>
</dbReference>
<evidence type="ECO:0000313" key="2">
    <source>
        <dbReference type="Proteomes" id="UP000051658"/>
    </source>
</evidence>
<evidence type="ECO:0000313" key="1">
    <source>
        <dbReference type="EMBL" id="KRN57908.1"/>
    </source>
</evidence>
<keyword evidence="2" id="KW-1185">Reference proteome</keyword>
<dbReference type="SUPFAM" id="SSF81631">
    <property type="entry name" value="PAP/OAS1 substrate-binding domain"/>
    <property type="match status" value="1"/>
</dbReference>
<name>A0A0R2I7S7_CARDV</name>
<dbReference type="InterPro" id="IPR043519">
    <property type="entry name" value="NT_sf"/>
</dbReference>
<comment type="caution">
    <text evidence="1">The sequence shown here is derived from an EMBL/GenBank/DDBJ whole genome shotgun (WGS) entry which is preliminary data.</text>
</comment>
<gene>
    <name evidence="1" type="ORF">IV74_GL001164</name>
</gene>
<dbReference type="Pfam" id="PF04439">
    <property type="entry name" value="Adenyl_transf"/>
    <property type="match status" value="1"/>
</dbReference>
<proteinExistence type="predicted"/>
<reference evidence="1 2" key="1">
    <citation type="journal article" date="2015" name="Genome Announc.">
        <title>Expanding the biotechnology potential of lactobacilli through comparative genomics of 213 strains and associated genera.</title>
        <authorList>
            <person name="Sun Z."/>
            <person name="Harris H.M."/>
            <person name="McCann A."/>
            <person name="Guo C."/>
            <person name="Argimon S."/>
            <person name="Zhang W."/>
            <person name="Yang X."/>
            <person name="Jeffery I.B."/>
            <person name="Cooney J.C."/>
            <person name="Kagawa T.F."/>
            <person name="Liu W."/>
            <person name="Song Y."/>
            <person name="Salvetti E."/>
            <person name="Wrobel A."/>
            <person name="Rasinkangas P."/>
            <person name="Parkhill J."/>
            <person name="Rea M.C."/>
            <person name="O'Sullivan O."/>
            <person name="Ritari J."/>
            <person name="Douillard F.P."/>
            <person name="Paul Ross R."/>
            <person name="Yang R."/>
            <person name="Briner A.E."/>
            <person name="Felis G.E."/>
            <person name="de Vos W.M."/>
            <person name="Barrangou R."/>
            <person name="Klaenhammer T.R."/>
            <person name="Caufield P.W."/>
            <person name="Cui Y."/>
            <person name="Zhang H."/>
            <person name="O'Toole P.W."/>
        </authorList>
    </citation>
    <scope>NUCLEOTIDE SEQUENCE [LARGE SCALE GENOMIC DNA]</scope>
    <source>
        <strain evidence="1 2">DSM 20623</strain>
    </source>
</reference>
<sequence length="293" mass="34212">MIVGGNEMRTESEVLQQIKAFAMENDDIKVVAMNGSRVNPMVPEDSFKDYDLVFFVEKLEPYQSQKNWLTTFGDILILCEPEIDGLGEPLFADKEGYIFLVIFTDGIRMDIQLRPVSLLASYLKEDSLTKIIIDKEQRMPLKPVPNDSNYHVQRPSEELYQASCNEFWWQVLNVLKAYHRDELLVAVYYLNMTRSELIRMLSWQVGIETDFSLSLGKEHHLLQRYLPKKEWKKLLSSFDTTSRETLYESLLIIRTLFKEALRMVGNSLNYSVEDGELIVEKFLEAHCKNQNFK</sequence>
<dbReference type="SUPFAM" id="SSF81301">
    <property type="entry name" value="Nucleotidyltransferase"/>
    <property type="match status" value="1"/>
</dbReference>
<organism evidence="1 2">
    <name type="scientific">Carnobacterium divergens DSM 20623</name>
    <dbReference type="NCBI Taxonomy" id="1449336"/>
    <lineage>
        <taxon>Bacteria</taxon>
        <taxon>Bacillati</taxon>
        <taxon>Bacillota</taxon>
        <taxon>Bacilli</taxon>
        <taxon>Lactobacillales</taxon>
        <taxon>Carnobacteriaceae</taxon>
        <taxon>Carnobacterium</taxon>
    </lineage>
</organism>
<dbReference type="eggNOG" id="ENOG502Z7S1">
    <property type="taxonomic scope" value="Bacteria"/>
</dbReference>
<dbReference type="AlphaFoldDB" id="A0A0R2I7S7"/>
<dbReference type="Gene3D" id="3.30.460.10">
    <property type="entry name" value="Beta Polymerase, domain 2"/>
    <property type="match status" value="1"/>
</dbReference>
<dbReference type="PATRIC" id="fig|1449336.4.peg.1189"/>
<protein>
    <submittedName>
        <fullName evidence="1">Aminoglycoside 6-adenylyltansferase</fullName>
    </submittedName>
</protein>
<dbReference type="InterPro" id="IPR007530">
    <property type="entry name" value="Aminoglycoside_adenylylTfrase"/>
</dbReference>
<accession>A0A0R2I7S7</accession>